<keyword evidence="4" id="KW-0732">Signal</keyword>
<proteinExistence type="inferred from homology"/>
<sequence length="551" mass="57623">MLPKLIGLAHRPRFAVAVIPVAAALAVVLSMPTAGLAAASRSASGAPAAPRSCASLTALSLPNTTITSAADAPAETLQPPIPGLGLPPMPIVAACRVHAIVTTPGANDQIGVDVWMPISGWNGRFQGVGGSAFLAGHPYFMAGAVDAGYAAAVTDAGNKSGNPFDGSFALDSTRQLNWTLIKDFAYRGVHDLAVVGKAVTAAYYGSMAAFSYWNGCSTGGRQGLAEAQRYPSDFDGILAGAPAINWQKYVPASLWPQLVMLQSGDFLPQCKFAAFQTAAIQACDSLGDRVVDGVIGDPAACRFDPRSLIGISTPCGTITATDARVVAKIWQGARSTTGKFLWYGLEPGASFAGIGNTVTANGQTIGAPFPLVLEYLGTWVQQNPPVPRGTWDWTTTTHARFDQLFRQSVDLFGDVMGTDNPDLRGLKKAGGKLLVYHGLADQLIFTEGTVNYYQRVQRLIGDQKATADFARVFLAPGMAHCGGGPGAQPANALSKLVDWVENGRAPKSLDGVIRDPSTGAVVATRPICMYPKVAAYTGQGPTTEASSFACR</sequence>
<dbReference type="RefSeq" id="WP_157997266.1">
    <property type="nucleotide sequence ID" value="NZ_SHKR01000018.1"/>
</dbReference>
<evidence type="ECO:0000256" key="3">
    <source>
        <dbReference type="ARBA" id="ARBA00022723"/>
    </source>
</evidence>
<dbReference type="GO" id="GO:0046872">
    <property type="term" value="F:metal ion binding"/>
    <property type="evidence" value="ECO:0007669"/>
    <property type="project" value="UniProtKB-KW"/>
</dbReference>
<dbReference type="Pfam" id="PF07519">
    <property type="entry name" value="Tannase"/>
    <property type="match status" value="1"/>
</dbReference>
<dbReference type="EMBL" id="SHKR01000018">
    <property type="protein sequence ID" value="RZU01919.1"/>
    <property type="molecule type" value="Genomic_DNA"/>
</dbReference>
<accession>A0A4Q7W028</accession>
<organism evidence="8 9">
    <name type="scientific">Kribbella rubisoli</name>
    <dbReference type="NCBI Taxonomy" id="3075929"/>
    <lineage>
        <taxon>Bacteria</taxon>
        <taxon>Bacillati</taxon>
        <taxon>Actinomycetota</taxon>
        <taxon>Actinomycetes</taxon>
        <taxon>Propionibacteriales</taxon>
        <taxon>Kribbellaceae</taxon>
        <taxon>Kribbella</taxon>
    </lineage>
</organism>
<dbReference type="AlphaFoldDB" id="A0A4Q7W028"/>
<dbReference type="PANTHER" id="PTHR33938:SF8">
    <property type="entry name" value="CARBOXYLIC ESTER HYDROLASE"/>
    <property type="match status" value="1"/>
</dbReference>
<dbReference type="GO" id="GO:0052689">
    <property type="term" value="F:carboxylic ester hydrolase activity"/>
    <property type="evidence" value="ECO:0007669"/>
    <property type="project" value="UniProtKB-KW"/>
</dbReference>
<dbReference type="Proteomes" id="UP000292027">
    <property type="component" value="Unassembled WGS sequence"/>
</dbReference>
<evidence type="ECO:0000313" key="9">
    <source>
        <dbReference type="Proteomes" id="UP000292027"/>
    </source>
</evidence>
<evidence type="ECO:0000256" key="4">
    <source>
        <dbReference type="ARBA" id="ARBA00022729"/>
    </source>
</evidence>
<name>A0A4Q7W028_9ACTN</name>
<keyword evidence="9" id="KW-1185">Reference proteome</keyword>
<keyword evidence="7" id="KW-1015">Disulfide bond</keyword>
<dbReference type="PANTHER" id="PTHR33938">
    <property type="entry name" value="FERULOYL ESTERASE B-RELATED"/>
    <property type="match status" value="1"/>
</dbReference>
<dbReference type="OrthoDB" id="176867at2"/>
<keyword evidence="6" id="KW-0106">Calcium</keyword>
<dbReference type="SUPFAM" id="SSF53474">
    <property type="entry name" value="alpha/beta-Hydrolases"/>
    <property type="match status" value="1"/>
</dbReference>
<gene>
    <name evidence="8" type="ORF">EV645_8028</name>
</gene>
<evidence type="ECO:0000313" key="8">
    <source>
        <dbReference type="EMBL" id="RZU01919.1"/>
    </source>
</evidence>
<reference evidence="8 9" key="1">
    <citation type="journal article" date="2015" name="Stand. Genomic Sci.">
        <title>Genomic Encyclopedia of Bacterial and Archaeal Type Strains, Phase III: the genomes of soil and plant-associated and newly described type strains.</title>
        <authorList>
            <person name="Whitman W.B."/>
            <person name="Woyke T."/>
            <person name="Klenk H.P."/>
            <person name="Zhou Y."/>
            <person name="Lilburn T.G."/>
            <person name="Beck B.J."/>
            <person name="De Vos P."/>
            <person name="Vandamme P."/>
            <person name="Eisen J.A."/>
            <person name="Garrity G."/>
            <person name="Hugenholtz P."/>
            <person name="Kyrpides N.C."/>
        </authorList>
    </citation>
    <scope>NUCLEOTIDE SEQUENCE [LARGE SCALE GENOMIC DNA]</scope>
    <source>
        <strain evidence="8 9">VKM Ac-2540</strain>
    </source>
</reference>
<evidence type="ECO:0000256" key="2">
    <source>
        <dbReference type="ARBA" id="ARBA00022487"/>
    </source>
</evidence>
<evidence type="ECO:0000256" key="5">
    <source>
        <dbReference type="ARBA" id="ARBA00022801"/>
    </source>
</evidence>
<evidence type="ECO:0000256" key="1">
    <source>
        <dbReference type="ARBA" id="ARBA00006249"/>
    </source>
</evidence>
<keyword evidence="5" id="KW-0378">Hydrolase</keyword>
<comment type="caution">
    <text evidence="8">The sequence shown here is derived from an EMBL/GenBank/DDBJ whole genome shotgun (WGS) entry which is preliminary data.</text>
</comment>
<protein>
    <submittedName>
        <fullName evidence="8">Feruloyl esterase</fullName>
    </submittedName>
</protein>
<dbReference type="InterPro" id="IPR011118">
    <property type="entry name" value="Tannase/feruloyl_esterase"/>
</dbReference>
<keyword evidence="2" id="KW-0719">Serine esterase</keyword>
<dbReference type="InterPro" id="IPR029058">
    <property type="entry name" value="AB_hydrolase_fold"/>
</dbReference>
<evidence type="ECO:0000256" key="7">
    <source>
        <dbReference type="ARBA" id="ARBA00023157"/>
    </source>
</evidence>
<comment type="similarity">
    <text evidence="1">Belongs to the tannase family.</text>
</comment>
<keyword evidence="3" id="KW-0479">Metal-binding</keyword>
<evidence type="ECO:0000256" key="6">
    <source>
        <dbReference type="ARBA" id="ARBA00022837"/>
    </source>
</evidence>